<dbReference type="CDD" id="cd02042">
    <property type="entry name" value="ParAB_family"/>
    <property type="match status" value="1"/>
</dbReference>
<sequence length="265" mass="29953">MSKVIAVASQKGGTAKSTTCRNVATILKYMGYKVLVVDCDNQANLTDCFGIESPDKLDVTLYHLMERIIMDEDLPEKEEYIINREGVDVLPASILLSDIEIKLVSAMSREYILKAIIDEIKEDYDYVLLDAMPSLGLMTLNVLASCDSVLIPATPEYLSAKGLELLLKTIFKIKKRINKKIDFEGILLTMFDERTNLAQEMLEMIEASYGEHIKVFRTKIPKSVKVGEANARSKSIIDYMPTNKAAIAYERFTRELLKKEVMSFE</sequence>
<reference evidence="6 7" key="1">
    <citation type="submission" date="2019-10" db="EMBL/GenBank/DDBJ databases">
        <title>Alkaliphilus serpentinus sp. nov. and Alkaliphilus pronyensis sp. nov., two novel anaerobic alkaliphilic species isolated from the serpentinized-hosted hydrothermal field of the Prony Bay (New Caledonia).</title>
        <authorList>
            <person name="Postec A."/>
        </authorList>
    </citation>
    <scope>NUCLEOTIDE SEQUENCE [LARGE SCALE GENOMIC DNA]</scope>
    <source>
        <strain evidence="6 7">LacV</strain>
    </source>
</reference>
<proteinExistence type="inferred from homology"/>
<dbReference type="Proteomes" id="UP000432715">
    <property type="component" value="Unassembled WGS sequence"/>
</dbReference>
<evidence type="ECO:0000256" key="2">
    <source>
        <dbReference type="ARBA" id="ARBA00049360"/>
    </source>
</evidence>
<protein>
    <recommendedName>
        <fullName evidence="4">Sporulation initiation inhibitor protein Soj</fullName>
    </recommendedName>
</protein>
<organism evidence="6 7">
    <name type="scientific">Alkaliphilus pronyensis</name>
    <dbReference type="NCBI Taxonomy" id="1482732"/>
    <lineage>
        <taxon>Bacteria</taxon>
        <taxon>Bacillati</taxon>
        <taxon>Bacillota</taxon>
        <taxon>Clostridia</taxon>
        <taxon>Peptostreptococcales</taxon>
        <taxon>Natronincolaceae</taxon>
        <taxon>Alkaliphilus</taxon>
    </lineage>
</organism>
<dbReference type="InterPro" id="IPR027417">
    <property type="entry name" value="P-loop_NTPase"/>
</dbReference>
<comment type="catalytic activity">
    <reaction evidence="2">
        <text>ATP + H2O = ADP + phosphate + H(+)</text>
        <dbReference type="Rhea" id="RHEA:13065"/>
        <dbReference type="ChEBI" id="CHEBI:15377"/>
        <dbReference type="ChEBI" id="CHEBI:15378"/>
        <dbReference type="ChEBI" id="CHEBI:30616"/>
        <dbReference type="ChEBI" id="CHEBI:43474"/>
        <dbReference type="ChEBI" id="CHEBI:456216"/>
    </reaction>
</comment>
<evidence type="ECO:0000313" key="7">
    <source>
        <dbReference type="Proteomes" id="UP000432715"/>
    </source>
</evidence>
<dbReference type="InterPro" id="IPR025669">
    <property type="entry name" value="AAA_dom"/>
</dbReference>
<comment type="similarity">
    <text evidence="1">Belongs to the ParA family.</text>
</comment>
<dbReference type="RefSeq" id="WP_151860307.1">
    <property type="nucleotide sequence ID" value="NZ_WBZC01000012.1"/>
</dbReference>
<evidence type="ECO:0000256" key="1">
    <source>
        <dbReference type="ARBA" id="ARBA00006976"/>
    </source>
</evidence>
<feature type="domain" description="AAA" evidence="5">
    <location>
        <begin position="2"/>
        <end position="182"/>
    </location>
</feature>
<dbReference type="PANTHER" id="PTHR13696:SF99">
    <property type="entry name" value="COBYRINIC ACID AC-DIAMIDE SYNTHASE"/>
    <property type="match status" value="1"/>
</dbReference>
<name>A0A6I0FJF9_9FIRM</name>
<dbReference type="Gene3D" id="3.40.50.300">
    <property type="entry name" value="P-loop containing nucleotide triphosphate hydrolases"/>
    <property type="match status" value="1"/>
</dbReference>
<evidence type="ECO:0000259" key="5">
    <source>
        <dbReference type="Pfam" id="PF13614"/>
    </source>
</evidence>
<evidence type="ECO:0000256" key="3">
    <source>
        <dbReference type="ARBA" id="ARBA00062323"/>
    </source>
</evidence>
<accession>A0A6I0FJF9</accession>
<gene>
    <name evidence="6" type="ORF">F8154_04010</name>
</gene>
<dbReference type="SUPFAM" id="SSF52540">
    <property type="entry name" value="P-loop containing nucleoside triphosphate hydrolases"/>
    <property type="match status" value="1"/>
</dbReference>
<evidence type="ECO:0000313" key="6">
    <source>
        <dbReference type="EMBL" id="KAB3536251.1"/>
    </source>
</evidence>
<dbReference type="FunFam" id="3.40.50.300:FF:000285">
    <property type="entry name" value="Sporulation initiation inhibitor Soj"/>
    <property type="match status" value="1"/>
</dbReference>
<dbReference type="OrthoDB" id="1856956at2"/>
<evidence type="ECO:0000256" key="4">
    <source>
        <dbReference type="ARBA" id="ARBA00071824"/>
    </source>
</evidence>
<keyword evidence="7" id="KW-1185">Reference proteome</keyword>
<comment type="caution">
    <text evidence="6">The sequence shown here is derived from an EMBL/GenBank/DDBJ whole genome shotgun (WGS) entry which is preliminary data.</text>
</comment>
<comment type="subunit">
    <text evidence="3">Dimerizes in the presence of ATP but not ADP; ATP-binding is required for double-stranded (ds)DNA-binding. Interacts with DnaA.</text>
</comment>
<dbReference type="Pfam" id="PF13614">
    <property type="entry name" value="AAA_31"/>
    <property type="match status" value="1"/>
</dbReference>
<dbReference type="PANTHER" id="PTHR13696">
    <property type="entry name" value="P-LOOP CONTAINING NUCLEOSIDE TRIPHOSPHATE HYDROLASE"/>
    <property type="match status" value="1"/>
</dbReference>
<dbReference type="InterPro" id="IPR050678">
    <property type="entry name" value="DNA_Partitioning_ATPase"/>
</dbReference>
<dbReference type="AlphaFoldDB" id="A0A6I0FJF9"/>
<dbReference type="EMBL" id="WBZC01000012">
    <property type="protein sequence ID" value="KAB3536251.1"/>
    <property type="molecule type" value="Genomic_DNA"/>
</dbReference>